<accession>W6AMC5</accession>
<sequence length="37" mass="4536">MVLIKKFSKDLESFFMEKLLIFQQFLTKNFYSENKSL</sequence>
<dbReference type="EMBL" id="CP006720">
    <property type="protein sequence ID" value="AHI58317.1"/>
    <property type="molecule type" value="Genomic_DNA"/>
</dbReference>
<dbReference type="PATRIC" id="fig|838561.3.peg.955"/>
<dbReference type="AlphaFoldDB" id="W6AMC5"/>
<protein>
    <submittedName>
        <fullName evidence="1">Uncharacterized protein</fullName>
    </submittedName>
</protein>
<gene>
    <name evidence="1" type="ORF">P344_04975</name>
</gene>
<keyword evidence="2" id="KW-1185">Reference proteome</keyword>
<dbReference type="HOGENOM" id="CLU_3348788_0_0_14"/>
<dbReference type="Proteomes" id="UP000019260">
    <property type="component" value="Chromosome"/>
</dbReference>
<organism evidence="1 2">
    <name type="scientific">Spiroplasma mirum ATCC 29335</name>
    <dbReference type="NCBI Taxonomy" id="838561"/>
    <lineage>
        <taxon>Bacteria</taxon>
        <taxon>Bacillati</taxon>
        <taxon>Mycoplasmatota</taxon>
        <taxon>Mollicutes</taxon>
        <taxon>Entomoplasmatales</taxon>
        <taxon>Spiroplasmataceae</taxon>
        <taxon>Spiroplasma</taxon>
    </lineage>
</organism>
<reference evidence="1 2" key="1">
    <citation type="submission" date="2013-09" db="EMBL/GenBank/DDBJ databases">
        <title>Complete genome sequence of Spiroplasma mirum suckling mouse cataract agent.</title>
        <authorList>
            <person name="Landry C.A."/>
            <person name="Bastian F.O."/>
            <person name="Thune R.L."/>
        </authorList>
    </citation>
    <scope>NUCLEOTIDE SEQUENCE [LARGE SCALE GENOMIC DNA]</scope>
    <source>
        <strain evidence="1 2">SMCA</strain>
    </source>
</reference>
<evidence type="ECO:0000313" key="1">
    <source>
        <dbReference type="EMBL" id="AHI58317.1"/>
    </source>
</evidence>
<dbReference type="KEGG" id="smia:P344_04975"/>
<name>W6AMC5_9MOLU</name>
<evidence type="ECO:0000313" key="2">
    <source>
        <dbReference type="Proteomes" id="UP000019260"/>
    </source>
</evidence>
<proteinExistence type="predicted"/>